<reference evidence="3" key="1">
    <citation type="journal article" date="2019" name="Int. J. Syst. Evol. Microbiol.">
        <title>The Global Catalogue of Microorganisms (GCM) 10K type strain sequencing project: providing services to taxonomists for standard genome sequencing and annotation.</title>
        <authorList>
            <consortium name="The Broad Institute Genomics Platform"/>
            <consortium name="The Broad Institute Genome Sequencing Center for Infectious Disease"/>
            <person name="Wu L."/>
            <person name="Ma J."/>
        </authorList>
    </citation>
    <scope>NUCLEOTIDE SEQUENCE [LARGE SCALE GENOMIC DNA]</scope>
    <source>
        <strain evidence="3">XZYJ18</strain>
    </source>
</reference>
<protein>
    <submittedName>
        <fullName evidence="2">Guanitoxin biosynthesis heme-dependent pre-guanitoxin N-hydroxylase GntA</fullName>
    </submittedName>
</protein>
<dbReference type="PANTHER" id="PTHR40045">
    <property type="entry name" value="YCGG FAMILY PROTEIN"/>
    <property type="match status" value="1"/>
</dbReference>
<dbReference type="InterPro" id="IPR014988">
    <property type="entry name" value="Uncharacterised_YqcI/YcgG"/>
</dbReference>
<feature type="region of interest" description="Disordered" evidence="1">
    <location>
        <begin position="1"/>
        <end position="37"/>
    </location>
</feature>
<dbReference type="Proteomes" id="UP001595923">
    <property type="component" value="Unassembled WGS sequence"/>
</dbReference>
<name>A0ABV9DZM3_9ACTN</name>
<organism evidence="2 3">
    <name type="scientific">Nocardiopsis mangrovi</name>
    <dbReference type="NCBI Taxonomy" id="1179818"/>
    <lineage>
        <taxon>Bacteria</taxon>
        <taxon>Bacillati</taxon>
        <taxon>Actinomycetota</taxon>
        <taxon>Actinomycetes</taxon>
        <taxon>Streptosporangiales</taxon>
        <taxon>Nocardiopsidaceae</taxon>
        <taxon>Nocardiopsis</taxon>
    </lineage>
</organism>
<gene>
    <name evidence="2" type="primary">gntA</name>
    <name evidence="2" type="ORF">ACFO4E_20900</name>
</gene>
<sequence length="275" mass="30220">MSDPDGPGRHGRGHRSHAPQMAARPVSGDAAVADDASGGGEGAAFGGRVNRATGEMIERQLRALVLDAPFPCLGARSAFRTGSYVFAAYSDMHDERDLAALLAGLTRFARMRTSLGRFYTYVASFVEPRMIPDEHAWERLVWSVLQWLHDHDEVSWDTRWSTSPSDSDFALSIGGLGQLVVTLYPGANRHARRFAWPTLIFNPLEQDRANFPDDEDFLAFQDQIRARDSRLQGNVNPSLPPTLDDPQAPGFSGAPVGADWRCPLTVRTGEERNAG</sequence>
<dbReference type="NCBIfam" id="NF041366">
    <property type="entry name" value="GntA_guanitoxin"/>
    <property type="match status" value="1"/>
</dbReference>
<evidence type="ECO:0000313" key="2">
    <source>
        <dbReference type="EMBL" id="MFC4564329.1"/>
    </source>
</evidence>
<dbReference type="Pfam" id="PF08892">
    <property type="entry name" value="YqcI_YcgG"/>
    <property type="match status" value="1"/>
</dbReference>
<feature type="region of interest" description="Disordered" evidence="1">
    <location>
        <begin position="231"/>
        <end position="256"/>
    </location>
</feature>
<dbReference type="EMBL" id="JBHSFQ010000023">
    <property type="protein sequence ID" value="MFC4564329.1"/>
    <property type="molecule type" value="Genomic_DNA"/>
</dbReference>
<evidence type="ECO:0000256" key="1">
    <source>
        <dbReference type="SAM" id="MobiDB-lite"/>
    </source>
</evidence>
<evidence type="ECO:0000313" key="3">
    <source>
        <dbReference type="Proteomes" id="UP001595923"/>
    </source>
</evidence>
<accession>A0ABV9DZM3</accession>
<keyword evidence="3" id="KW-1185">Reference proteome</keyword>
<proteinExistence type="predicted"/>
<dbReference type="RefSeq" id="WP_378577340.1">
    <property type="nucleotide sequence ID" value="NZ_JBHSFQ010000023.1"/>
</dbReference>
<comment type="caution">
    <text evidence="2">The sequence shown here is derived from an EMBL/GenBank/DDBJ whole genome shotgun (WGS) entry which is preliminary data.</text>
</comment>
<dbReference type="PANTHER" id="PTHR40045:SF1">
    <property type="entry name" value="YQCI_YCGG FAMILY PROTEIN"/>
    <property type="match status" value="1"/>
</dbReference>